<dbReference type="PANTHER" id="PTHR45339:SF3">
    <property type="entry name" value="HISTIDINE KINASE"/>
    <property type="match status" value="1"/>
</dbReference>
<organism evidence="4">
    <name type="scientific">uncultured Sphingomonadaceae bacterium</name>
    <dbReference type="NCBI Taxonomy" id="169976"/>
    <lineage>
        <taxon>Bacteria</taxon>
        <taxon>Pseudomonadati</taxon>
        <taxon>Pseudomonadota</taxon>
        <taxon>Alphaproteobacteria</taxon>
        <taxon>Sphingomonadales</taxon>
        <taxon>Sphingomonadaceae</taxon>
        <taxon>environmental samples</taxon>
    </lineage>
</organism>
<dbReference type="SUPFAM" id="SSF52172">
    <property type="entry name" value="CheY-like"/>
    <property type="match status" value="1"/>
</dbReference>
<dbReference type="Pfam" id="PF00072">
    <property type="entry name" value="Response_reg"/>
    <property type="match status" value="1"/>
</dbReference>
<sequence>MGQKILVVEDNELNLKLFCDLLRVHGYEAEPVRDGREAVDRARAFSPDLIVMDIQMPHISGLELIEQMKGDEELRSIPIMAVTAYAAKGDEERIRAAGAEGYVSKPISVMRFVEAVAALLKEREEMPEVSSSAVERVEYRDAERVLDIWYKEGDRYSYFEVPRSTYEALLAASSIGAFVNSDIKPHYRCEIEEARRRFRPTDE</sequence>
<dbReference type="PROSITE" id="PS50110">
    <property type="entry name" value="RESPONSE_REGULATORY"/>
    <property type="match status" value="1"/>
</dbReference>
<dbReference type="InterPro" id="IPR025309">
    <property type="entry name" value="KTSC_dom"/>
</dbReference>
<feature type="domain" description="Response regulatory" evidence="3">
    <location>
        <begin position="4"/>
        <end position="120"/>
    </location>
</feature>
<dbReference type="EMBL" id="CADCVX010000317">
    <property type="protein sequence ID" value="CAA9511220.1"/>
    <property type="molecule type" value="Genomic_DNA"/>
</dbReference>
<evidence type="ECO:0000256" key="2">
    <source>
        <dbReference type="PROSITE-ProRule" id="PRU00169"/>
    </source>
</evidence>
<dbReference type="SMART" id="SM00448">
    <property type="entry name" value="REC"/>
    <property type="match status" value="1"/>
</dbReference>
<evidence type="ECO:0000313" key="4">
    <source>
        <dbReference type="EMBL" id="CAA9511220.1"/>
    </source>
</evidence>
<dbReference type="Pfam" id="PF13619">
    <property type="entry name" value="KTSC"/>
    <property type="match status" value="1"/>
</dbReference>
<dbReference type="InterPro" id="IPR001789">
    <property type="entry name" value="Sig_transdc_resp-reg_receiver"/>
</dbReference>
<name>A0A6J4T276_9SPHN</name>
<keyword evidence="1 2" id="KW-0597">Phosphoprotein</keyword>
<dbReference type="Gene3D" id="3.40.50.2300">
    <property type="match status" value="1"/>
</dbReference>
<dbReference type="GO" id="GO:0000160">
    <property type="term" value="P:phosphorelay signal transduction system"/>
    <property type="evidence" value="ECO:0007669"/>
    <property type="project" value="InterPro"/>
</dbReference>
<dbReference type="InterPro" id="IPR011006">
    <property type="entry name" value="CheY-like_superfamily"/>
</dbReference>
<accession>A0A6J4T276</accession>
<gene>
    <name evidence="4" type="ORF">AVDCRST_MAG91-1645</name>
</gene>
<proteinExistence type="predicted"/>
<evidence type="ECO:0000259" key="3">
    <source>
        <dbReference type="PROSITE" id="PS50110"/>
    </source>
</evidence>
<feature type="modified residue" description="4-aspartylphosphate" evidence="2">
    <location>
        <position position="53"/>
    </location>
</feature>
<dbReference type="PANTHER" id="PTHR45339">
    <property type="entry name" value="HYBRID SIGNAL TRANSDUCTION HISTIDINE KINASE J"/>
    <property type="match status" value="1"/>
</dbReference>
<evidence type="ECO:0000256" key="1">
    <source>
        <dbReference type="ARBA" id="ARBA00022553"/>
    </source>
</evidence>
<reference evidence="4" key="1">
    <citation type="submission" date="2020-02" db="EMBL/GenBank/DDBJ databases">
        <authorList>
            <person name="Meier V. D."/>
        </authorList>
    </citation>
    <scope>NUCLEOTIDE SEQUENCE</scope>
    <source>
        <strain evidence="4">AVDCRST_MAG91</strain>
    </source>
</reference>
<dbReference type="AlphaFoldDB" id="A0A6J4T276"/>
<protein>
    <submittedName>
        <fullName evidence="4">Polar-differentiation response regulator DivK</fullName>
    </submittedName>
</protein>